<proteinExistence type="predicted"/>
<dbReference type="Proteomes" id="UP001107558">
    <property type="component" value="Chromosome 4"/>
</dbReference>
<keyword evidence="3" id="KW-1185">Reference proteome</keyword>
<sequence>MRSSMIFVIFAIFIAFSMGNPVDDKVSYVSIATSDNLKAAACSQPACFNACYAQYGNLLVSAFCQVLEKKMRSTVKFVIFVIFITFIMANPVEKESETFEDFMLLNNVPNNMTCTELMENFICLNLCLELYHIDMIVSVGCRGYNCWCSHYV</sequence>
<feature type="chain" id="PRO_5039901133" evidence="1">
    <location>
        <begin position="20"/>
        <end position="152"/>
    </location>
</feature>
<comment type="caution">
    <text evidence="2">The sequence shown here is derived from an EMBL/GenBank/DDBJ whole genome shotgun (WGS) entry which is preliminary data.</text>
</comment>
<organism evidence="2 3">
    <name type="scientific">Polypedilum vanderplanki</name>
    <name type="common">Sleeping chironomid midge</name>
    <dbReference type="NCBI Taxonomy" id="319348"/>
    <lineage>
        <taxon>Eukaryota</taxon>
        <taxon>Metazoa</taxon>
        <taxon>Ecdysozoa</taxon>
        <taxon>Arthropoda</taxon>
        <taxon>Hexapoda</taxon>
        <taxon>Insecta</taxon>
        <taxon>Pterygota</taxon>
        <taxon>Neoptera</taxon>
        <taxon>Endopterygota</taxon>
        <taxon>Diptera</taxon>
        <taxon>Nematocera</taxon>
        <taxon>Chironomoidea</taxon>
        <taxon>Chironomidae</taxon>
        <taxon>Chironominae</taxon>
        <taxon>Polypedilum</taxon>
        <taxon>Polypedilum</taxon>
    </lineage>
</organism>
<evidence type="ECO:0000313" key="2">
    <source>
        <dbReference type="EMBL" id="KAG5667421.1"/>
    </source>
</evidence>
<dbReference type="AlphaFoldDB" id="A0A9J6BCH9"/>
<protein>
    <submittedName>
        <fullName evidence="2">Uncharacterized protein</fullName>
    </submittedName>
</protein>
<feature type="signal peptide" evidence="1">
    <location>
        <begin position="1"/>
        <end position="19"/>
    </location>
</feature>
<name>A0A9J6BCH9_POLVA</name>
<evidence type="ECO:0000256" key="1">
    <source>
        <dbReference type="SAM" id="SignalP"/>
    </source>
</evidence>
<dbReference type="EMBL" id="JADBJN010000004">
    <property type="protein sequence ID" value="KAG5667421.1"/>
    <property type="molecule type" value="Genomic_DNA"/>
</dbReference>
<reference evidence="2" key="1">
    <citation type="submission" date="2021-03" db="EMBL/GenBank/DDBJ databases">
        <title>Chromosome level genome of the anhydrobiotic midge Polypedilum vanderplanki.</title>
        <authorList>
            <person name="Yoshida Y."/>
            <person name="Kikawada T."/>
            <person name="Gusev O."/>
        </authorList>
    </citation>
    <scope>NUCLEOTIDE SEQUENCE</scope>
    <source>
        <strain evidence="2">NIAS01</strain>
        <tissue evidence="2">Whole body or cell culture</tissue>
    </source>
</reference>
<keyword evidence="1" id="KW-0732">Signal</keyword>
<gene>
    <name evidence="2" type="ORF">PVAND_015401</name>
</gene>
<evidence type="ECO:0000313" key="3">
    <source>
        <dbReference type="Proteomes" id="UP001107558"/>
    </source>
</evidence>
<accession>A0A9J6BCH9</accession>